<proteinExistence type="predicted"/>
<evidence type="ECO:0000313" key="1">
    <source>
        <dbReference type="EMBL" id="KAI5649868.1"/>
    </source>
</evidence>
<comment type="caution">
    <text evidence="1">The sequence shown here is derived from an EMBL/GenBank/DDBJ whole genome shotgun (WGS) entry which is preliminary data.</text>
</comment>
<accession>A0ACB9ZS46</accession>
<protein>
    <submittedName>
        <fullName evidence="1">Uncharacterized protein</fullName>
    </submittedName>
</protein>
<dbReference type="Proteomes" id="UP001060085">
    <property type="component" value="Linkage Group LG08"/>
</dbReference>
<name>A0ACB9ZS46_CATRO</name>
<evidence type="ECO:0000313" key="2">
    <source>
        <dbReference type="Proteomes" id="UP001060085"/>
    </source>
</evidence>
<sequence length="339" mass="39186">MVDKEVFPRLWVPLRKENCHGAASKKVFRHVSDLINMHRPDVLCLLETKVSSNKAQRVMRVGNFDSFVAAEARDFAGIWCFWKATTALKVLSVNDQHASLSVMRGNRASWMLTVIYSSPVAKYREELWNELRQVGLRNQVPWLLVGDYNQIIHEKEKLGDNDRWRRAASSLWDFIDECGLVDLVFWGARLTCTNSRLGEENIMERLDRTFCNQAWNISYMVLHLSHTCLELTQTIVQYLLTQRGSARCKAVTCPFVLAKLTWRMIQNPEVLWTKILWKKYGNPMSNRCGYLLDSAVAGSSNAEFIVKICYKALHAPSQTDHTCRGWRNMWKIKGPTRLN</sequence>
<reference evidence="2" key="1">
    <citation type="journal article" date="2023" name="Nat. Plants">
        <title>Single-cell RNA sequencing provides a high-resolution roadmap for understanding the multicellular compartmentation of specialized metabolism.</title>
        <authorList>
            <person name="Sun S."/>
            <person name="Shen X."/>
            <person name="Li Y."/>
            <person name="Li Y."/>
            <person name="Wang S."/>
            <person name="Li R."/>
            <person name="Zhang H."/>
            <person name="Shen G."/>
            <person name="Guo B."/>
            <person name="Wei J."/>
            <person name="Xu J."/>
            <person name="St-Pierre B."/>
            <person name="Chen S."/>
            <person name="Sun C."/>
        </authorList>
    </citation>
    <scope>NUCLEOTIDE SEQUENCE [LARGE SCALE GENOMIC DNA]</scope>
</reference>
<dbReference type="EMBL" id="CM044708">
    <property type="protein sequence ID" value="KAI5649868.1"/>
    <property type="molecule type" value="Genomic_DNA"/>
</dbReference>
<keyword evidence="2" id="KW-1185">Reference proteome</keyword>
<gene>
    <name evidence="1" type="ORF">M9H77_35873</name>
</gene>
<organism evidence="1 2">
    <name type="scientific">Catharanthus roseus</name>
    <name type="common">Madagascar periwinkle</name>
    <name type="synonym">Vinca rosea</name>
    <dbReference type="NCBI Taxonomy" id="4058"/>
    <lineage>
        <taxon>Eukaryota</taxon>
        <taxon>Viridiplantae</taxon>
        <taxon>Streptophyta</taxon>
        <taxon>Embryophyta</taxon>
        <taxon>Tracheophyta</taxon>
        <taxon>Spermatophyta</taxon>
        <taxon>Magnoliopsida</taxon>
        <taxon>eudicotyledons</taxon>
        <taxon>Gunneridae</taxon>
        <taxon>Pentapetalae</taxon>
        <taxon>asterids</taxon>
        <taxon>lamiids</taxon>
        <taxon>Gentianales</taxon>
        <taxon>Apocynaceae</taxon>
        <taxon>Rauvolfioideae</taxon>
        <taxon>Vinceae</taxon>
        <taxon>Catharanthinae</taxon>
        <taxon>Catharanthus</taxon>
    </lineage>
</organism>